<keyword evidence="2 4" id="KW-0238">DNA-binding</keyword>
<proteinExistence type="predicted"/>
<dbReference type="InterPro" id="IPR001647">
    <property type="entry name" value="HTH_TetR"/>
</dbReference>
<dbReference type="InterPro" id="IPR009057">
    <property type="entry name" value="Homeodomain-like_sf"/>
</dbReference>
<dbReference type="Proteomes" id="UP001059836">
    <property type="component" value="Chromosome"/>
</dbReference>
<evidence type="ECO:0000313" key="8">
    <source>
        <dbReference type="Proteomes" id="UP001059836"/>
    </source>
</evidence>
<gene>
    <name evidence="7" type="ORF">GII31_13590</name>
</gene>
<evidence type="ECO:0000256" key="3">
    <source>
        <dbReference type="ARBA" id="ARBA00023163"/>
    </source>
</evidence>
<feature type="DNA-binding region" description="H-T-H motif" evidence="4">
    <location>
        <begin position="46"/>
        <end position="65"/>
    </location>
</feature>
<evidence type="ECO:0000313" key="7">
    <source>
        <dbReference type="EMBL" id="QHN35752.1"/>
    </source>
</evidence>
<dbReference type="EMBL" id="CP045809">
    <property type="protein sequence ID" value="QHN35752.1"/>
    <property type="molecule type" value="Genomic_DNA"/>
</dbReference>
<protein>
    <submittedName>
        <fullName evidence="7">TetR family transcriptional regulator</fullName>
    </submittedName>
</protein>
<feature type="domain" description="HTH tetR-type" evidence="6">
    <location>
        <begin position="23"/>
        <end position="83"/>
    </location>
</feature>
<feature type="region of interest" description="Disordered" evidence="5">
    <location>
        <begin position="1"/>
        <end position="24"/>
    </location>
</feature>
<dbReference type="InterPro" id="IPR050109">
    <property type="entry name" value="HTH-type_TetR-like_transc_reg"/>
</dbReference>
<evidence type="ECO:0000256" key="1">
    <source>
        <dbReference type="ARBA" id="ARBA00023015"/>
    </source>
</evidence>
<evidence type="ECO:0000256" key="2">
    <source>
        <dbReference type="ARBA" id="ARBA00023125"/>
    </source>
</evidence>
<sequence length="218" mass="23880">MSVTFETRGAPRRAAWGGRGQPEDPRSQIIEAAVRSLASHGLERISLTVIAREARVSRQTVYNYFSTKEEIVEIALERAVTDAGDRLVALARAAGTAGDFVVELCLSVVREFTANPAISPMITVLEQPDARRRLLAPEALAMARGYLEPVLEHRPDRAGDLDEMTETFLRFVVSLMTFEGPSGRSEDGLRGYLRRVLVPAMGLGDGADPYRPGVIDRA</sequence>
<keyword evidence="1" id="KW-0805">Transcription regulation</keyword>
<dbReference type="Gene3D" id="1.10.357.10">
    <property type="entry name" value="Tetracycline Repressor, domain 2"/>
    <property type="match status" value="1"/>
</dbReference>
<organism evidence="7 8">
    <name type="scientific">Gordonia pseudamarae</name>
    <dbReference type="NCBI Taxonomy" id="2831662"/>
    <lineage>
        <taxon>Bacteria</taxon>
        <taxon>Bacillati</taxon>
        <taxon>Actinomycetota</taxon>
        <taxon>Actinomycetes</taxon>
        <taxon>Mycobacteriales</taxon>
        <taxon>Gordoniaceae</taxon>
        <taxon>Gordonia</taxon>
    </lineage>
</organism>
<keyword evidence="8" id="KW-1185">Reference proteome</keyword>
<dbReference type="SUPFAM" id="SSF46689">
    <property type="entry name" value="Homeodomain-like"/>
    <property type="match status" value="1"/>
</dbReference>
<dbReference type="PROSITE" id="PS50977">
    <property type="entry name" value="HTH_TETR_2"/>
    <property type="match status" value="1"/>
</dbReference>
<dbReference type="PRINTS" id="PR00455">
    <property type="entry name" value="HTHTETR"/>
</dbReference>
<evidence type="ECO:0000256" key="4">
    <source>
        <dbReference type="PROSITE-ProRule" id="PRU00335"/>
    </source>
</evidence>
<dbReference type="PANTHER" id="PTHR30055:SF234">
    <property type="entry name" value="HTH-TYPE TRANSCRIPTIONAL REGULATOR BETI"/>
    <property type="match status" value="1"/>
</dbReference>
<name>A0ABX6IIN9_9ACTN</name>
<keyword evidence="3" id="KW-0804">Transcription</keyword>
<dbReference type="Pfam" id="PF00440">
    <property type="entry name" value="TetR_N"/>
    <property type="match status" value="1"/>
</dbReference>
<reference evidence="7" key="1">
    <citation type="journal article" date="2021" name="Nat. Microbiol.">
        <title>Cocultivation of an ultrasmall environmental parasitic bacterium with lytic ability against bacteria associated with wastewater foams.</title>
        <authorList>
            <person name="Batinovic S."/>
            <person name="Rose J.J.A."/>
            <person name="Ratcliffe J."/>
            <person name="Seviour R.J."/>
            <person name="Petrovski S."/>
        </authorList>
    </citation>
    <scope>NUCLEOTIDE SEQUENCE</scope>
    <source>
        <strain evidence="7">CON9</strain>
    </source>
</reference>
<accession>A0ABX6IIN9</accession>
<evidence type="ECO:0000259" key="6">
    <source>
        <dbReference type="PROSITE" id="PS50977"/>
    </source>
</evidence>
<evidence type="ECO:0000256" key="5">
    <source>
        <dbReference type="SAM" id="MobiDB-lite"/>
    </source>
</evidence>
<dbReference type="PANTHER" id="PTHR30055">
    <property type="entry name" value="HTH-TYPE TRANSCRIPTIONAL REGULATOR RUTR"/>
    <property type="match status" value="1"/>
</dbReference>